<sequence length="590" mass="63921">MTRPDTGKITFPWEAPPEFGAPLTVADRVHWMRLPLPMALDHVNAWIFEDDDGLTLVDPGIKGRRTQALWQAALADRFAGQPVTRVLVTHHHPDHIGLAGWFQAEHGAELLMSRTAWLMARMLTLDVQDRPTAETARFWQRAGMDAQVHARRLAERPFNFADVVAPLPLGYRRLVEGGTITLAGRLWDIRMGDGHAPEHVTLWSRGGDLVLGGDQLLASISPNLGLYATEPGADPVGDWLAACERLAPYATPGQLVLPGHKLPFTGLPKRLRQMADNHHGALDRLAEFLAEPHSATDCFQVLFKRDIGAGEYGLALVEAVAHCQHLWLTGRATRHDGPQGEWRYQAARDAAELVADHVGDLLEDPATQRLAEQATQALDQATQAQQQAEQALGKNQLGQSVPSQQASAAALARAAQALRRLGQAVRRQLAQNPPAPATPSQPGQPNEDFAGQLAEAYQATQNAGQSQAEMDAERAARLLAALARQAGQQAQAMGIMPMAGMPGMPGMPGMSLESTMGVGFTGVDARTGALIELGIAPADWTRLPGRLRDQVLQAARRSAPAEYRGLIKRYFQAIAKRGARGNGKLGKDDK</sequence>
<dbReference type="AlphaFoldDB" id="A0A0F9I9C1"/>
<dbReference type="InterPro" id="IPR048933">
    <property type="entry name" value="B_lactamase-like_C"/>
</dbReference>
<reference evidence="4" key="1">
    <citation type="journal article" date="2015" name="Nature">
        <title>Complex archaea that bridge the gap between prokaryotes and eukaryotes.</title>
        <authorList>
            <person name="Spang A."/>
            <person name="Saw J.H."/>
            <person name="Jorgensen S.L."/>
            <person name="Zaremba-Niedzwiedzka K."/>
            <person name="Martijn J."/>
            <person name="Lind A.E."/>
            <person name="van Eijk R."/>
            <person name="Schleper C."/>
            <person name="Guy L."/>
            <person name="Ettema T.J."/>
        </authorList>
    </citation>
    <scope>NUCLEOTIDE SEQUENCE</scope>
</reference>
<dbReference type="InterPro" id="IPR036866">
    <property type="entry name" value="RibonucZ/Hydroxyglut_hydro"/>
</dbReference>
<dbReference type="InterPro" id="IPR036388">
    <property type="entry name" value="WH-like_DNA-bd_sf"/>
</dbReference>
<dbReference type="PANTHER" id="PTHR42951">
    <property type="entry name" value="METALLO-BETA-LACTAMASE DOMAIN-CONTAINING"/>
    <property type="match status" value="1"/>
</dbReference>
<evidence type="ECO:0000256" key="1">
    <source>
        <dbReference type="SAM" id="Coils"/>
    </source>
</evidence>
<evidence type="ECO:0000259" key="3">
    <source>
        <dbReference type="SMART" id="SM00849"/>
    </source>
</evidence>
<dbReference type="Pfam" id="PF00753">
    <property type="entry name" value="Lactamase_B"/>
    <property type="match status" value="1"/>
</dbReference>
<feature type="domain" description="Metallo-beta-lactamase" evidence="3">
    <location>
        <begin position="42"/>
        <end position="260"/>
    </location>
</feature>
<comment type="caution">
    <text evidence="4">The sequence shown here is derived from an EMBL/GenBank/DDBJ whole genome shotgun (WGS) entry which is preliminary data.</text>
</comment>
<dbReference type="Pfam" id="PF21221">
    <property type="entry name" value="B_lactamase-like_C"/>
    <property type="match status" value="1"/>
</dbReference>
<dbReference type="EMBL" id="LAZR01020017">
    <property type="protein sequence ID" value="KKL90400.1"/>
    <property type="molecule type" value="Genomic_DNA"/>
</dbReference>
<keyword evidence="1" id="KW-0175">Coiled coil</keyword>
<dbReference type="SUPFAM" id="SSF56281">
    <property type="entry name" value="Metallo-hydrolase/oxidoreductase"/>
    <property type="match status" value="1"/>
</dbReference>
<dbReference type="Gene3D" id="1.10.10.10">
    <property type="entry name" value="Winged helix-like DNA-binding domain superfamily/Winged helix DNA-binding domain"/>
    <property type="match status" value="1"/>
</dbReference>
<gene>
    <name evidence="4" type="ORF">LCGC14_1905080</name>
</gene>
<organism evidence="4">
    <name type="scientific">marine sediment metagenome</name>
    <dbReference type="NCBI Taxonomy" id="412755"/>
    <lineage>
        <taxon>unclassified sequences</taxon>
        <taxon>metagenomes</taxon>
        <taxon>ecological metagenomes</taxon>
    </lineage>
</organism>
<dbReference type="InterPro" id="IPR050855">
    <property type="entry name" value="NDM-1-like"/>
</dbReference>
<dbReference type="Gene3D" id="3.60.15.10">
    <property type="entry name" value="Ribonuclease Z/Hydroxyacylglutathione hydrolase-like"/>
    <property type="match status" value="1"/>
</dbReference>
<evidence type="ECO:0000256" key="2">
    <source>
        <dbReference type="SAM" id="MobiDB-lite"/>
    </source>
</evidence>
<accession>A0A0F9I9C1</accession>
<protein>
    <recommendedName>
        <fullName evidence="3">Metallo-beta-lactamase domain-containing protein</fullName>
    </recommendedName>
</protein>
<dbReference type="InterPro" id="IPR001279">
    <property type="entry name" value="Metallo-B-lactamas"/>
</dbReference>
<evidence type="ECO:0000313" key="4">
    <source>
        <dbReference type="EMBL" id="KKL90400.1"/>
    </source>
</evidence>
<name>A0A0F9I9C1_9ZZZZ</name>
<feature type="coiled-coil region" evidence="1">
    <location>
        <begin position="367"/>
        <end position="394"/>
    </location>
</feature>
<dbReference type="SMART" id="SM00849">
    <property type="entry name" value="Lactamase_B"/>
    <property type="match status" value="1"/>
</dbReference>
<proteinExistence type="predicted"/>
<feature type="region of interest" description="Disordered" evidence="2">
    <location>
        <begin position="427"/>
        <end position="448"/>
    </location>
</feature>